<feature type="domain" description="SYO1-like TPR repeats" evidence="3">
    <location>
        <begin position="457"/>
        <end position="613"/>
    </location>
</feature>
<dbReference type="PANTHER" id="PTHR13347">
    <property type="entry name" value="HEAT REPEAT-CONTAINING PROTEIN 3"/>
    <property type="match status" value="1"/>
</dbReference>
<comment type="similarity">
    <text evidence="1">Belongs to the nuclear import and ribosome assembly adapter family.</text>
</comment>
<dbReference type="GO" id="GO:0051082">
    <property type="term" value="F:unfolded protein binding"/>
    <property type="evidence" value="ECO:0007669"/>
    <property type="project" value="TreeGrafter"/>
</dbReference>
<dbReference type="OrthoDB" id="288703at2759"/>
<feature type="region of interest" description="Disordered" evidence="2">
    <location>
        <begin position="1"/>
        <end position="29"/>
    </location>
</feature>
<dbReference type="Pfam" id="PF25567">
    <property type="entry name" value="TPR_SYO1"/>
    <property type="match status" value="1"/>
</dbReference>
<accession>A0A7H9HWH5</accession>
<dbReference type="InterPro" id="IPR011989">
    <property type="entry name" value="ARM-like"/>
</dbReference>
<dbReference type="GO" id="GO:0042273">
    <property type="term" value="P:ribosomal large subunit biogenesis"/>
    <property type="evidence" value="ECO:0007669"/>
    <property type="project" value="TreeGrafter"/>
</dbReference>
<evidence type="ECO:0000259" key="3">
    <source>
        <dbReference type="Pfam" id="PF25567"/>
    </source>
</evidence>
<protein>
    <recommendedName>
        <fullName evidence="3">SYO1-like TPR repeats domain-containing protein</fullName>
    </recommendedName>
</protein>
<dbReference type="SUPFAM" id="SSF48371">
    <property type="entry name" value="ARM repeat"/>
    <property type="match status" value="1"/>
</dbReference>
<sequence>MGKSHKKSRASRARLNPIGSGRNEQSKDDGLVKKKLQPLLEKLHSAVPNDRAMALGSTSVLCEDSYMRKLLLKERLVQIVLSKLLNDNNTDIVVESFGLLRNIALEEGYDVSTQLWRADIWMSIDQGFCKLLESLSGLQSGEGQAVKNSGESRRLLFDYADNLLSLVVALANGSDDILRQVLERAKLERLFEVIIGLLQYGVTKLPVAVLNTVLDLLYDFSSESFQFIEAVANNEYLATFVRSLPDQMNTPGFNELTKVLIQGVYLQFLDMDITFQQANDIIHAVCDSVKGIDLEQVNKDLSVVCHDEELIKSKDSQVAQKIKHYTVARSNAMMKLQSIEISIDLITSIIEMIASLSEEKKRPLPNSLLETLMVYLPQIFDSLSRQFTSRILIAWNNLLWLYLTLEINFFDLEGEPYKNLWEFVYSVKEEEIDIKLGKLSVVWVLLKTITMQSDPNAWLSTLQLNNDMNFVNSTIENYNKDMNNSDISREDAIELGQRYCGILSTYATFQNQIQINEIIGKFILEQLCSPNLPAMLLADYTNSLFEIYGDENFDYNQPVFVQNNFLDILRTKVVPNLKSQFKLVDKNKDPLIKERCTETFNTLDSFIQYKKNELAE</sequence>
<keyword evidence="5" id="KW-1185">Reference proteome</keyword>
<evidence type="ECO:0000313" key="4">
    <source>
        <dbReference type="EMBL" id="QLQ80815.1"/>
    </source>
</evidence>
<dbReference type="InterPro" id="IPR057990">
    <property type="entry name" value="TPR_SYO1"/>
</dbReference>
<dbReference type="Proteomes" id="UP000510647">
    <property type="component" value="Chromosome 5"/>
</dbReference>
<dbReference type="InterPro" id="IPR016024">
    <property type="entry name" value="ARM-type_fold"/>
</dbReference>
<dbReference type="Gene3D" id="1.25.10.10">
    <property type="entry name" value="Leucine-rich Repeat Variant"/>
    <property type="match status" value="1"/>
</dbReference>
<dbReference type="GO" id="GO:0006606">
    <property type="term" value="P:protein import into nucleus"/>
    <property type="evidence" value="ECO:0007669"/>
    <property type="project" value="TreeGrafter"/>
</dbReference>
<name>A0A7H9HWH5_9SACH</name>
<feature type="compositionally biased region" description="Basic residues" evidence="2">
    <location>
        <begin position="1"/>
        <end position="12"/>
    </location>
</feature>
<reference evidence="4 5" key="1">
    <citation type="submission" date="2020-06" db="EMBL/GenBank/DDBJ databases">
        <title>The yeast mating-type switching endonuclease HO is a domesticated member of an unorthodox homing genetic element family.</title>
        <authorList>
            <person name="Coughlan A.Y."/>
            <person name="Lombardi L."/>
            <person name="Braun-Galleani S."/>
            <person name="Martos A.R."/>
            <person name="Galeote V."/>
            <person name="Bigey F."/>
            <person name="Dequin S."/>
            <person name="Byrne K.P."/>
            <person name="Wolfe K.H."/>
        </authorList>
    </citation>
    <scope>NUCLEOTIDE SEQUENCE [LARGE SCALE GENOMIC DNA]</scope>
    <source>
        <strain evidence="4 5">CBS2947</strain>
    </source>
</reference>
<evidence type="ECO:0000313" key="5">
    <source>
        <dbReference type="Proteomes" id="UP000510647"/>
    </source>
</evidence>
<dbReference type="EMBL" id="CP059271">
    <property type="protein sequence ID" value="QLQ80815.1"/>
    <property type="molecule type" value="Genomic_DNA"/>
</dbReference>
<dbReference type="InterPro" id="IPR052616">
    <property type="entry name" value="SYO1-like"/>
</dbReference>
<proteinExistence type="inferred from homology"/>
<evidence type="ECO:0000256" key="2">
    <source>
        <dbReference type="SAM" id="MobiDB-lite"/>
    </source>
</evidence>
<gene>
    <name evidence="4" type="ORF">HG537_0E01700</name>
</gene>
<dbReference type="PANTHER" id="PTHR13347:SF1">
    <property type="entry name" value="HEAT REPEAT-CONTAINING PROTEIN 3"/>
    <property type="match status" value="1"/>
</dbReference>
<dbReference type="CDD" id="cd13394">
    <property type="entry name" value="Syo1_like"/>
    <property type="match status" value="1"/>
</dbReference>
<dbReference type="AlphaFoldDB" id="A0A7H9HWH5"/>
<organism evidence="4 5">
    <name type="scientific">Torulaspora globosa</name>
    <dbReference type="NCBI Taxonomy" id="48254"/>
    <lineage>
        <taxon>Eukaryota</taxon>
        <taxon>Fungi</taxon>
        <taxon>Dikarya</taxon>
        <taxon>Ascomycota</taxon>
        <taxon>Saccharomycotina</taxon>
        <taxon>Saccharomycetes</taxon>
        <taxon>Saccharomycetales</taxon>
        <taxon>Saccharomycetaceae</taxon>
        <taxon>Torulaspora</taxon>
    </lineage>
</organism>
<evidence type="ECO:0000256" key="1">
    <source>
        <dbReference type="ARBA" id="ARBA00049983"/>
    </source>
</evidence>